<evidence type="ECO:0000256" key="2">
    <source>
        <dbReference type="ARBA" id="ARBA00009211"/>
    </source>
</evidence>
<feature type="compositionally biased region" description="Basic residues" evidence="5">
    <location>
        <begin position="481"/>
        <end position="490"/>
    </location>
</feature>
<dbReference type="PANTHER" id="PTHR10894">
    <property type="entry name" value="NUCLEOLAR PROTEIN 5 NUCLEOLAR PROTEIN NOP5 NOP58"/>
    <property type="match status" value="1"/>
</dbReference>
<evidence type="ECO:0000313" key="8">
    <source>
        <dbReference type="WBParaSite" id="PSAMB.scaffold1437size31546.g13205.t1"/>
    </source>
</evidence>
<evidence type="ECO:0000259" key="6">
    <source>
        <dbReference type="PROSITE" id="PS51358"/>
    </source>
</evidence>
<proteinExistence type="inferred from homology"/>
<dbReference type="Proteomes" id="UP000887566">
    <property type="component" value="Unplaced"/>
</dbReference>
<dbReference type="AlphaFoldDB" id="A0A914V195"/>
<name>A0A914V195_9BILA</name>
<dbReference type="InterPro" id="IPR042239">
    <property type="entry name" value="Nop_C"/>
</dbReference>
<dbReference type="SUPFAM" id="SSF89124">
    <property type="entry name" value="Nop domain"/>
    <property type="match status" value="1"/>
</dbReference>
<comment type="similarity">
    <text evidence="2">Belongs to the NOP5/NOP56 family.</text>
</comment>
<sequence>MLVLFETAAGYAVFKLLDEKKLKKVDNIWDEFSTPEKASDTVQLVSFKKFKDTADALEAVTSLTDGKCGKTLKKLLKKTAAEGAEQLAVGDAKLGSLIKEKFDLQCVANAATAEVMRGIRSNLESLLGDVPKTELSSMNLGLAHSLGRYRVKFNPEKIDTMIVQAVSLLDDLDKELNNYVMRCREWYGWHFPELGKIVADHQAYAKIVKTMGVRQNMIDGDFSDILPEEIAEKVKSEAEISMGTDISELDIMNISELCDQILQISSYRTQLFEYLKNRMTALAPNLTILLGELVGARLVSHAGSLMSLAKYPASTVQILGAEKALFRALKTKRDTPKYGLIYHAQLIGQASAKYKGKMARKLAAKVSLATRIDALGDETTVSTLGVDSRAYLEAQMKNDQDRGPGKISGTGRTQAKHESYQFKSEVMSYDNAADSTIPRSNKKHRLDDDDEAEEKPPKKKVKNEVPDEATNGDMEAANGSPKKKKSKKAKKEVVDSDE</sequence>
<dbReference type="Gene3D" id="1.10.246.90">
    <property type="entry name" value="Nop domain"/>
    <property type="match status" value="1"/>
</dbReference>
<dbReference type="WBParaSite" id="PSAMB.scaffold1437size31546.g13205.t1">
    <property type="protein sequence ID" value="PSAMB.scaffold1437size31546.g13205.t1"/>
    <property type="gene ID" value="PSAMB.scaffold1437size31546.g13205"/>
</dbReference>
<keyword evidence="3" id="KW-0690">Ribosome biogenesis</keyword>
<dbReference type="InterPro" id="IPR045056">
    <property type="entry name" value="Nop56/Nop58"/>
</dbReference>
<evidence type="ECO:0000313" key="7">
    <source>
        <dbReference type="Proteomes" id="UP000887566"/>
    </source>
</evidence>
<feature type="region of interest" description="Disordered" evidence="5">
    <location>
        <begin position="429"/>
        <end position="498"/>
    </location>
</feature>
<accession>A0A914V195</accession>
<dbReference type="Gene3D" id="1.10.287.4070">
    <property type="match status" value="1"/>
</dbReference>
<dbReference type="InterPro" id="IPR012974">
    <property type="entry name" value="NOP58/56_N"/>
</dbReference>
<keyword evidence="7" id="KW-1185">Reference proteome</keyword>
<evidence type="ECO:0000256" key="3">
    <source>
        <dbReference type="ARBA" id="ARBA00022517"/>
    </source>
</evidence>
<dbReference type="FunFam" id="1.10.246.90:FF:000005">
    <property type="entry name" value="Nucleolar protein 5, putative"/>
    <property type="match status" value="1"/>
</dbReference>
<dbReference type="Pfam" id="PF01798">
    <property type="entry name" value="Nop"/>
    <property type="match status" value="1"/>
</dbReference>
<dbReference type="PANTHER" id="PTHR10894:SF1">
    <property type="entry name" value="NUCLEOLAR PROTEIN 58"/>
    <property type="match status" value="1"/>
</dbReference>
<dbReference type="InterPro" id="IPR036070">
    <property type="entry name" value="Nop_dom_sf"/>
</dbReference>
<dbReference type="GO" id="GO:0032040">
    <property type="term" value="C:small-subunit processome"/>
    <property type="evidence" value="ECO:0007669"/>
    <property type="project" value="InterPro"/>
</dbReference>
<reference evidence="8" key="1">
    <citation type="submission" date="2022-11" db="UniProtKB">
        <authorList>
            <consortium name="WormBaseParasite"/>
        </authorList>
    </citation>
    <scope>IDENTIFICATION</scope>
</reference>
<dbReference type="Pfam" id="PF08156">
    <property type="entry name" value="NOP5NT"/>
    <property type="match status" value="1"/>
</dbReference>
<dbReference type="InterPro" id="IPR002687">
    <property type="entry name" value="Nop_dom"/>
</dbReference>
<organism evidence="7 8">
    <name type="scientific">Plectus sambesii</name>
    <dbReference type="NCBI Taxonomy" id="2011161"/>
    <lineage>
        <taxon>Eukaryota</taxon>
        <taxon>Metazoa</taxon>
        <taxon>Ecdysozoa</taxon>
        <taxon>Nematoda</taxon>
        <taxon>Chromadorea</taxon>
        <taxon>Plectida</taxon>
        <taxon>Plectina</taxon>
        <taxon>Plectoidea</taxon>
        <taxon>Plectidae</taxon>
        <taxon>Plectus</taxon>
    </lineage>
</organism>
<evidence type="ECO:0000256" key="5">
    <source>
        <dbReference type="SAM" id="MobiDB-lite"/>
    </source>
</evidence>
<evidence type="ECO:0000256" key="1">
    <source>
        <dbReference type="ARBA" id="ARBA00004604"/>
    </source>
</evidence>
<feature type="region of interest" description="Disordered" evidence="5">
    <location>
        <begin position="396"/>
        <end position="417"/>
    </location>
</feature>
<evidence type="ECO:0000256" key="4">
    <source>
        <dbReference type="ARBA" id="ARBA00023242"/>
    </source>
</evidence>
<dbReference type="PROSITE" id="PS51358">
    <property type="entry name" value="NOP"/>
    <property type="match status" value="1"/>
</dbReference>
<feature type="domain" description="Nop" evidence="6">
    <location>
        <begin position="282"/>
        <end position="401"/>
    </location>
</feature>
<comment type="subcellular location">
    <subcellularLocation>
        <location evidence="1">Nucleus</location>
        <location evidence="1">Nucleolus</location>
    </subcellularLocation>
</comment>
<dbReference type="GO" id="GO:0042254">
    <property type="term" value="P:ribosome biogenesis"/>
    <property type="evidence" value="ECO:0007669"/>
    <property type="project" value="UniProtKB-KW"/>
</dbReference>
<protein>
    <submittedName>
        <fullName evidence="8">Nop domain-containing protein</fullName>
    </submittedName>
</protein>
<dbReference type="GO" id="GO:0031428">
    <property type="term" value="C:box C/D methylation guide snoRNP complex"/>
    <property type="evidence" value="ECO:0007669"/>
    <property type="project" value="InterPro"/>
</dbReference>
<dbReference type="FunFam" id="1.10.287.4070:FF:000001">
    <property type="entry name" value="Probable Nucleolar protein 58"/>
    <property type="match status" value="1"/>
</dbReference>
<keyword evidence="4" id="KW-0539">Nucleus</keyword>
<dbReference type="InterPro" id="IPR012976">
    <property type="entry name" value="NOSIC"/>
</dbReference>
<dbReference type="SMART" id="SM00931">
    <property type="entry name" value="NOSIC"/>
    <property type="match status" value="1"/>
</dbReference>
<dbReference type="GO" id="GO:0030515">
    <property type="term" value="F:snoRNA binding"/>
    <property type="evidence" value="ECO:0007669"/>
    <property type="project" value="InterPro"/>
</dbReference>